<dbReference type="InterPro" id="IPR050879">
    <property type="entry name" value="Acyltransferase_3"/>
</dbReference>
<keyword evidence="1" id="KW-0812">Transmembrane</keyword>
<dbReference type="PANTHER" id="PTHR23028">
    <property type="entry name" value="ACETYLTRANSFERASE"/>
    <property type="match status" value="1"/>
</dbReference>
<feature type="transmembrane region" description="Helical" evidence="1">
    <location>
        <begin position="12"/>
        <end position="33"/>
    </location>
</feature>
<protein>
    <submittedName>
        <fullName evidence="3">Acyltransferase</fullName>
    </submittedName>
</protein>
<dbReference type="Pfam" id="PF01757">
    <property type="entry name" value="Acyl_transf_3"/>
    <property type="match status" value="1"/>
</dbReference>
<proteinExistence type="predicted"/>
<feature type="domain" description="Acyltransferase 3" evidence="2">
    <location>
        <begin position="10"/>
        <end position="338"/>
    </location>
</feature>
<organism evidence="3">
    <name type="scientific">Salmonella enterica</name>
    <name type="common">Salmonella choleraesuis</name>
    <dbReference type="NCBI Taxonomy" id="28901"/>
    <lineage>
        <taxon>Bacteria</taxon>
        <taxon>Pseudomonadati</taxon>
        <taxon>Pseudomonadota</taxon>
        <taxon>Gammaproteobacteria</taxon>
        <taxon>Enterobacterales</taxon>
        <taxon>Enterobacteriaceae</taxon>
        <taxon>Salmonella</taxon>
    </lineage>
</organism>
<keyword evidence="1" id="KW-0472">Membrane</keyword>
<comment type="caution">
    <text evidence="3">The sequence shown here is derived from an EMBL/GenBank/DDBJ whole genome shotgun (WGS) entry which is preliminary data.</text>
</comment>
<evidence type="ECO:0000313" key="3">
    <source>
        <dbReference type="EMBL" id="ECF8221828.1"/>
    </source>
</evidence>
<dbReference type="GO" id="GO:0016747">
    <property type="term" value="F:acyltransferase activity, transferring groups other than amino-acyl groups"/>
    <property type="evidence" value="ECO:0007669"/>
    <property type="project" value="InterPro"/>
</dbReference>
<feature type="transmembrane region" description="Helical" evidence="1">
    <location>
        <begin position="172"/>
        <end position="193"/>
    </location>
</feature>
<name>A0A5Y2UFW9_SALER</name>
<feature type="transmembrane region" description="Helical" evidence="1">
    <location>
        <begin position="289"/>
        <end position="311"/>
    </location>
</feature>
<keyword evidence="1" id="KW-1133">Transmembrane helix</keyword>
<feature type="transmembrane region" description="Helical" evidence="1">
    <location>
        <begin position="262"/>
        <end position="282"/>
    </location>
</feature>
<accession>A0A5Y2UFW9</accession>
<evidence type="ECO:0000256" key="1">
    <source>
        <dbReference type="SAM" id="Phobius"/>
    </source>
</evidence>
<feature type="transmembrane region" description="Helical" evidence="1">
    <location>
        <begin position="144"/>
        <end position="165"/>
    </location>
</feature>
<dbReference type="GO" id="GO:0016020">
    <property type="term" value="C:membrane"/>
    <property type="evidence" value="ECO:0007669"/>
    <property type="project" value="TreeGrafter"/>
</dbReference>
<feature type="transmembrane region" description="Helical" evidence="1">
    <location>
        <begin position="45"/>
        <end position="65"/>
    </location>
</feature>
<dbReference type="GO" id="GO:0000271">
    <property type="term" value="P:polysaccharide biosynthetic process"/>
    <property type="evidence" value="ECO:0007669"/>
    <property type="project" value="TreeGrafter"/>
</dbReference>
<feature type="transmembrane region" description="Helical" evidence="1">
    <location>
        <begin position="93"/>
        <end position="112"/>
    </location>
</feature>
<feature type="transmembrane region" description="Helical" evidence="1">
    <location>
        <begin position="238"/>
        <end position="256"/>
    </location>
</feature>
<evidence type="ECO:0000259" key="2">
    <source>
        <dbReference type="Pfam" id="PF01757"/>
    </source>
</evidence>
<sequence>MHNKEHYGLKSIQSLRAIACILVILSHYQTFIYLDPENPNSRLHFFDWGASGVDLFFVISGFIMAHTTKNKPNGVTQAVSFLLKRAKRILPAYYFWLLFSFAFGGAMSIFHYPEKLSSLISAITFQPNTPNTPPNYIADDGFYIARWTLNYEIYFYIIFSLSLLFSKNVKLVLCWGIFSALVIPFYFTGHITLSTMGYYFKSVQYMFYTNPIILEFLMGIIACYLCDKISFITENLSLCLLILTVIALTFSLMSNFSSPFDLWTGFIFSVILILCLKCERILFAQTPRFILTIGDMSYSLYLSHLPIAFIFRKKFPSMFYSLPSQIIMVCIMIIATLILGRLSYKYIEKSLPGSFLFRR</sequence>
<gene>
    <name evidence="3" type="ORF">C3073_21110</name>
</gene>
<dbReference type="PANTHER" id="PTHR23028:SF131">
    <property type="entry name" value="BLR2367 PROTEIN"/>
    <property type="match status" value="1"/>
</dbReference>
<keyword evidence="3" id="KW-0012">Acyltransferase</keyword>
<dbReference type="AlphaFoldDB" id="A0A5Y2UFW9"/>
<dbReference type="InterPro" id="IPR002656">
    <property type="entry name" value="Acyl_transf_3_dom"/>
</dbReference>
<dbReference type="EMBL" id="AAIMKU010000018">
    <property type="protein sequence ID" value="ECF8221828.1"/>
    <property type="molecule type" value="Genomic_DNA"/>
</dbReference>
<keyword evidence="3" id="KW-0808">Transferase</keyword>
<feature type="transmembrane region" description="Helical" evidence="1">
    <location>
        <begin position="317"/>
        <end position="339"/>
    </location>
</feature>
<reference evidence="3" key="1">
    <citation type="submission" date="2018-07" db="EMBL/GenBank/DDBJ databases">
        <authorList>
            <consortium name="PulseNet: The National Subtyping Network for Foodborne Disease Surveillance"/>
            <person name="Tarr C.L."/>
            <person name="Trees E."/>
            <person name="Katz L.S."/>
            <person name="Carleton-Romer H.A."/>
            <person name="Stroika S."/>
            <person name="Kucerova Z."/>
            <person name="Roache K.F."/>
            <person name="Sabol A.L."/>
            <person name="Besser J."/>
            <person name="Gerner-Smidt P."/>
        </authorList>
    </citation>
    <scope>NUCLEOTIDE SEQUENCE</scope>
    <source>
        <strain evidence="3">PNUSAS031571</strain>
    </source>
</reference>
<feature type="transmembrane region" description="Helical" evidence="1">
    <location>
        <begin position="205"/>
        <end position="226"/>
    </location>
</feature>